<organism evidence="1 2">
    <name type="scientific">Niabella drilacis (strain DSM 25811 / CCM 8410 / CCUG 62505 / LMG 26954 / E90)</name>
    <dbReference type="NCBI Taxonomy" id="1285928"/>
    <lineage>
        <taxon>Bacteria</taxon>
        <taxon>Pseudomonadati</taxon>
        <taxon>Bacteroidota</taxon>
        <taxon>Chitinophagia</taxon>
        <taxon>Chitinophagales</taxon>
        <taxon>Chitinophagaceae</taxon>
        <taxon>Niabella</taxon>
    </lineage>
</organism>
<gene>
    <name evidence="1" type="ORF">SAMN04487894_10992</name>
</gene>
<name>A0A1G6UW90_NIADE</name>
<reference evidence="2" key="1">
    <citation type="submission" date="2016-10" db="EMBL/GenBank/DDBJ databases">
        <authorList>
            <person name="Varghese N."/>
            <person name="Submissions S."/>
        </authorList>
    </citation>
    <scope>NUCLEOTIDE SEQUENCE [LARGE SCALE GENOMIC DNA]</scope>
    <source>
        <strain evidence="2">DSM 25811 / CCM 8410 / LMG 26954 / E90</strain>
    </source>
</reference>
<accession>A0A1G6UW90</accession>
<keyword evidence="1" id="KW-0808">Transferase</keyword>
<dbReference type="EMBL" id="FMZO01000009">
    <property type="protein sequence ID" value="SDD44917.1"/>
    <property type="molecule type" value="Genomic_DNA"/>
</dbReference>
<dbReference type="STRING" id="1285928.SAMN04487894_10992"/>
<keyword evidence="2" id="KW-1185">Reference proteome</keyword>
<sequence>MTLESFKHFRLVGGTSLSLQFGHRESVDIDLFTDETYGSIDFLLIEKELKNNFTYVKGDFKADNGMGVPCFIGNSENDAVKLDLFYTDPFVFPLVKYDHIRLAAPEEIAAMKLEVVGRGGRKKDFWDLHELLDRFTLTELLSFYSTRYPFSYSENELLKKLVDFSETDNDFNPKCYRQKYWELIRLDFEELVLKYQP</sequence>
<evidence type="ECO:0000313" key="1">
    <source>
        <dbReference type="EMBL" id="SDD44917.1"/>
    </source>
</evidence>
<dbReference type="GO" id="GO:0016740">
    <property type="term" value="F:transferase activity"/>
    <property type="evidence" value="ECO:0007669"/>
    <property type="project" value="UniProtKB-KW"/>
</dbReference>
<evidence type="ECO:0000313" key="2">
    <source>
        <dbReference type="Proteomes" id="UP000198757"/>
    </source>
</evidence>
<dbReference type="Proteomes" id="UP000198757">
    <property type="component" value="Unassembled WGS sequence"/>
</dbReference>
<dbReference type="AlphaFoldDB" id="A0A1G6UW90"/>
<dbReference type="Pfam" id="PF08843">
    <property type="entry name" value="AbiEii"/>
    <property type="match status" value="1"/>
</dbReference>
<dbReference type="InterPro" id="IPR014942">
    <property type="entry name" value="AbiEii"/>
</dbReference>
<proteinExistence type="predicted"/>
<protein>
    <submittedName>
        <fullName evidence="1">Nucleotidyl transferase AbiEii toxin, Type IV TA system</fullName>
    </submittedName>
</protein>